<protein>
    <submittedName>
        <fullName evidence="2">Sorting nexin 1</fullName>
    </submittedName>
</protein>
<organism evidence="2 3">
    <name type="scientific">Micractinium conductrix</name>
    <dbReference type="NCBI Taxonomy" id="554055"/>
    <lineage>
        <taxon>Eukaryota</taxon>
        <taxon>Viridiplantae</taxon>
        <taxon>Chlorophyta</taxon>
        <taxon>core chlorophytes</taxon>
        <taxon>Trebouxiophyceae</taxon>
        <taxon>Chlorellales</taxon>
        <taxon>Chlorellaceae</taxon>
        <taxon>Chlorella clade</taxon>
        <taxon>Micractinium</taxon>
    </lineage>
</organism>
<dbReference type="EMBL" id="LHPF02000011">
    <property type="protein sequence ID" value="PSC72138.1"/>
    <property type="molecule type" value="Genomic_DNA"/>
</dbReference>
<dbReference type="OrthoDB" id="5227681at2759"/>
<dbReference type="AlphaFoldDB" id="A0A2P6VDH6"/>
<dbReference type="GO" id="GO:0035091">
    <property type="term" value="F:phosphatidylinositol binding"/>
    <property type="evidence" value="ECO:0007669"/>
    <property type="project" value="InterPro"/>
</dbReference>
<feature type="domain" description="PX" evidence="1">
    <location>
        <begin position="61"/>
        <end position="179"/>
    </location>
</feature>
<dbReference type="CDD" id="cd07596">
    <property type="entry name" value="BAR_SNX"/>
    <property type="match status" value="1"/>
</dbReference>
<dbReference type="Gene3D" id="1.20.1270.60">
    <property type="entry name" value="Arfaptin homology (AH) domain/BAR domain"/>
    <property type="match status" value="1"/>
</dbReference>
<dbReference type="STRING" id="554055.A0A2P6VDH6"/>
<dbReference type="GO" id="GO:0005768">
    <property type="term" value="C:endosome"/>
    <property type="evidence" value="ECO:0007669"/>
    <property type="project" value="TreeGrafter"/>
</dbReference>
<dbReference type="InterPro" id="IPR015404">
    <property type="entry name" value="Vps5_C"/>
</dbReference>
<sequence length="459" mass="49684">MHPTFGAAGPLGGAEDAFGEQVPLADEPPPYHSVVLQSTVEPASTSGRDTGSGSYGVPANSEFEIRVADPVRQGEGVAAYVSYKVLTRTSAPGYREAAEVIRRFRDFVWLQKKLRREHPGVIVPALPEKNVVEKYKMTGEFIESRRAALTIFVNRVAAHPILKRSPDLQLFLEASETEFGIEVSRSGMEDPAVVQGAAKKTLSGAVSFLKELSHTASNLYHKRTDDEEEEAEYLKIRVYVYELERHLGEAQRQAGRLVRHQAELGEAVKEFGAAMGTLGRYEDAGLVGDSFGQLGERAQAVSALCGQTSESLATSFEAPLKEFVRTVAAVKKVMARRSAALAAYQQARADVDARRTRLAKLRGTPGIREERVAEAERDLSAAQQGAEAAKAAYEAIVQQMGPELDRFQRERAREMGYVLRDFAVVQARLSGDTARLWASLVPGLAAAAAGGGHGGATAS</sequence>
<dbReference type="Gene3D" id="3.30.1520.10">
    <property type="entry name" value="Phox-like domain"/>
    <property type="match status" value="1"/>
</dbReference>
<dbReference type="Pfam" id="PF09325">
    <property type="entry name" value="Vps5"/>
    <property type="match status" value="1"/>
</dbReference>
<dbReference type="InterPro" id="IPR027267">
    <property type="entry name" value="AH/BAR_dom_sf"/>
</dbReference>
<proteinExistence type="predicted"/>
<dbReference type="Pfam" id="PF00787">
    <property type="entry name" value="PX"/>
    <property type="match status" value="1"/>
</dbReference>
<dbReference type="PANTHER" id="PTHR10555">
    <property type="entry name" value="SORTING NEXIN"/>
    <property type="match status" value="1"/>
</dbReference>
<comment type="caution">
    <text evidence="2">The sequence shown here is derived from an EMBL/GenBank/DDBJ whole genome shotgun (WGS) entry which is preliminary data.</text>
</comment>
<dbReference type="Proteomes" id="UP000239649">
    <property type="component" value="Unassembled WGS sequence"/>
</dbReference>
<dbReference type="SUPFAM" id="SSF103657">
    <property type="entry name" value="BAR/IMD domain-like"/>
    <property type="match status" value="1"/>
</dbReference>
<keyword evidence="3" id="KW-1185">Reference proteome</keyword>
<dbReference type="InterPro" id="IPR036871">
    <property type="entry name" value="PX_dom_sf"/>
</dbReference>
<dbReference type="InterPro" id="IPR001683">
    <property type="entry name" value="PX_dom"/>
</dbReference>
<reference evidence="2 3" key="1">
    <citation type="journal article" date="2018" name="Plant J.">
        <title>Genome sequences of Chlorella sorokiniana UTEX 1602 and Micractinium conductrix SAG 241.80: implications to maltose excretion by a green alga.</title>
        <authorList>
            <person name="Arriola M.B."/>
            <person name="Velmurugan N."/>
            <person name="Zhang Y."/>
            <person name="Plunkett M.H."/>
            <person name="Hondzo H."/>
            <person name="Barney B.M."/>
        </authorList>
    </citation>
    <scope>NUCLEOTIDE SEQUENCE [LARGE SCALE GENOMIC DNA]</scope>
    <source>
        <strain evidence="2 3">SAG 241.80</strain>
    </source>
</reference>
<evidence type="ECO:0000313" key="2">
    <source>
        <dbReference type="EMBL" id="PSC72138.1"/>
    </source>
</evidence>
<dbReference type="SMART" id="SM00312">
    <property type="entry name" value="PX"/>
    <property type="match status" value="1"/>
</dbReference>
<dbReference type="PANTHER" id="PTHR10555:SF170">
    <property type="entry name" value="FI18122P1"/>
    <property type="match status" value="1"/>
</dbReference>
<evidence type="ECO:0000313" key="3">
    <source>
        <dbReference type="Proteomes" id="UP000239649"/>
    </source>
</evidence>
<name>A0A2P6VDH6_9CHLO</name>
<dbReference type="CDD" id="cd06859">
    <property type="entry name" value="PX_SNX1_2_like"/>
    <property type="match status" value="1"/>
</dbReference>
<accession>A0A2P6VDH6</accession>
<dbReference type="SUPFAM" id="SSF64268">
    <property type="entry name" value="PX domain"/>
    <property type="match status" value="1"/>
</dbReference>
<gene>
    <name evidence="2" type="ORF">C2E20_4354</name>
</gene>
<dbReference type="PROSITE" id="PS50195">
    <property type="entry name" value="PX"/>
    <property type="match status" value="1"/>
</dbReference>
<evidence type="ECO:0000259" key="1">
    <source>
        <dbReference type="PROSITE" id="PS50195"/>
    </source>
</evidence>